<comment type="catalytic activity">
    <reaction evidence="1">
        <text>ATP + protein L-histidine = ADP + protein N-phospho-L-histidine.</text>
        <dbReference type="EC" id="2.7.13.3"/>
    </reaction>
</comment>
<gene>
    <name evidence="13" type="ORF">V6R90_19820</name>
</gene>
<dbReference type="InterPro" id="IPR035965">
    <property type="entry name" value="PAS-like_dom_sf"/>
</dbReference>
<organism evidence="13 14">
    <name type="scientific">Nocardioides kribbensis</name>
    <dbReference type="NCBI Taxonomy" id="305517"/>
    <lineage>
        <taxon>Bacteria</taxon>
        <taxon>Bacillati</taxon>
        <taxon>Actinomycetota</taxon>
        <taxon>Actinomycetes</taxon>
        <taxon>Propionibacteriales</taxon>
        <taxon>Nocardioidaceae</taxon>
        <taxon>Nocardioides</taxon>
    </lineage>
</organism>
<evidence type="ECO:0000256" key="6">
    <source>
        <dbReference type="ARBA" id="ARBA00022777"/>
    </source>
</evidence>
<evidence type="ECO:0000259" key="12">
    <source>
        <dbReference type="PROSITE" id="PS50113"/>
    </source>
</evidence>
<evidence type="ECO:0000256" key="2">
    <source>
        <dbReference type="ARBA" id="ARBA00004236"/>
    </source>
</evidence>
<dbReference type="InterPro" id="IPR013656">
    <property type="entry name" value="PAS_4"/>
</dbReference>
<protein>
    <recommendedName>
        <fullName evidence="3">histidine kinase</fullName>
        <ecNumber evidence="3">2.7.13.3</ecNumber>
    </recommendedName>
</protein>
<feature type="transmembrane region" description="Helical" evidence="9">
    <location>
        <begin position="135"/>
        <end position="156"/>
    </location>
</feature>
<feature type="transmembrane region" description="Helical" evidence="9">
    <location>
        <begin position="246"/>
        <end position="273"/>
    </location>
</feature>
<evidence type="ECO:0000259" key="10">
    <source>
        <dbReference type="PROSITE" id="PS50109"/>
    </source>
</evidence>
<dbReference type="Proteomes" id="UP001482520">
    <property type="component" value="Unassembled WGS sequence"/>
</dbReference>
<dbReference type="EMBL" id="JBEGDP010000045">
    <property type="protein sequence ID" value="MEQ7849531.1"/>
    <property type="molecule type" value="Genomic_DNA"/>
</dbReference>
<name>A0ABV1P445_9ACTN</name>
<dbReference type="InterPro" id="IPR036097">
    <property type="entry name" value="HisK_dim/P_sf"/>
</dbReference>
<evidence type="ECO:0000256" key="1">
    <source>
        <dbReference type="ARBA" id="ARBA00000085"/>
    </source>
</evidence>
<dbReference type="PANTHER" id="PTHR43711:SF31">
    <property type="entry name" value="HISTIDINE KINASE"/>
    <property type="match status" value="1"/>
</dbReference>
<feature type="transmembrane region" description="Helical" evidence="9">
    <location>
        <begin position="96"/>
        <end position="115"/>
    </location>
</feature>
<evidence type="ECO:0000256" key="4">
    <source>
        <dbReference type="ARBA" id="ARBA00022553"/>
    </source>
</evidence>
<evidence type="ECO:0000256" key="3">
    <source>
        <dbReference type="ARBA" id="ARBA00012438"/>
    </source>
</evidence>
<dbReference type="NCBIfam" id="TIGR00229">
    <property type="entry name" value="sensory_box"/>
    <property type="match status" value="1"/>
</dbReference>
<keyword evidence="9" id="KW-0472">Membrane</keyword>
<dbReference type="Pfam" id="PF08448">
    <property type="entry name" value="PAS_4"/>
    <property type="match status" value="1"/>
</dbReference>
<feature type="region of interest" description="Disordered" evidence="8">
    <location>
        <begin position="706"/>
        <end position="728"/>
    </location>
</feature>
<comment type="subcellular location">
    <subcellularLocation>
        <location evidence="2">Cell membrane</location>
    </subcellularLocation>
</comment>
<dbReference type="InterPro" id="IPR000700">
    <property type="entry name" value="PAS-assoc_C"/>
</dbReference>
<feature type="domain" description="PAS" evidence="11">
    <location>
        <begin position="315"/>
        <end position="360"/>
    </location>
</feature>
<dbReference type="Pfam" id="PF02518">
    <property type="entry name" value="HATPase_c"/>
    <property type="match status" value="1"/>
</dbReference>
<dbReference type="InterPro" id="IPR003661">
    <property type="entry name" value="HisK_dim/P_dom"/>
</dbReference>
<feature type="transmembrane region" description="Helical" evidence="9">
    <location>
        <begin position="168"/>
        <end position="187"/>
    </location>
</feature>
<dbReference type="PRINTS" id="PR00344">
    <property type="entry name" value="BCTRLSENSOR"/>
</dbReference>
<sequence>MSTTSARRSRARLAPPVPVAHGTPRRVLLLLAVLLGALAGMQTVAADSLTPTVWPPAGLAAGLYLTTPPRRRPHVVAALLGLLVLAHLLDGAGGGVSLGLGVSTVLGAVVTETLLVARRPDGRARLRDQGDVSRMIGAIAVGSAVAGAGWVTTLLLTGAPVESTWRVALAAGGAHAAAAVVLVPLFLDKLEFQALASTGERAVQLALTVGTTVAVFVPTDLPQLIFAVMPMFTWHAFRGSLRESMVVLVVVAVVSTTLTTAGLGPVAAAGALLDLPPEVSLGVLQLFLLDCGLILLPLSVMVTQQRVATACAEQERETMIRLVDAATGTAVVATAADGTVTLFNPGAAAVFGRRADEVVGCRPDALFAEEELRRHADAVGAAPVFADICRASVAQGVRDAHWRVRRGEEERILRMTLTAVPDSLGGLTGYLATAEDVTDRERAHRSLLATLEAEREAVERLSALERTKTELVATVSHELRTPITSILGFAEVLEDGDVGELTGPQRAVLTRISSNSRRLSALVEDLLMLSSVEEATVRLQVERLDLRDVVARASAAVVDCVPERSLDVALHLPPGPVELNGDAGKLERAVTNLVSNALKFTPDGGAVTVAVERGADEHVVVVSDTGIGIAQEEQAQLFTRFFRSAEANLRAIQGTGLGLSIVQAIVELHGGRVGVDSAPGVGTTVTVVLPLVMPSTVSPAVSRAVSSPLGAPASEPAGGGEGLAVLPT</sequence>
<keyword evidence="7" id="KW-0902">Two-component regulatory system</keyword>
<keyword evidence="9" id="KW-0812">Transmembrane</keyword>
<evidence type="ECO:0000256" key="5">
    <source>
        <dbReference type="ARBA" id="ARBA00022679"/>
    </source>
</evidence>
<evidence type="ECO:0000256" key="9">
    <source>
        <dbReference type="SAM" id="Phobius"/>
    </source>
</evidence>
<keyword evidence="9" id="KW-1133">Transmembrane helix</keyword>
<dbReference type="SUPFAM" id="SSF47384">
    <property type="entry name" value="Homodimeric domain of signal transducing histidine kinase"/>
    <property type="match status" value="1"/>
</dbReference>
<dbReference type="CDD" id="cd00082">
    <property type="entry name" value="HisKA"/>
    <property type="match status" value="1"/>
</dbReference>
<dbReference type="Gene3D" id="3.30.450.20">
    <property type="entry name" value="PAS domain"/>
    <property type="match status" value="1"/>
</dbReference>
<feature type="domain" description="PAC" evidence="12">
    <location>
        <begin position="398"/>
        <end position="449"/>
    </location>
</feature>
<dbReference type="SMART" id="SM00388">
    <property type="entry name" value="HisKA"/>
    <property type="match status" value="1"/>
</dbReference>
<accession>A0ABV1P445</accession>
<keyword evidence="6 13" id="KW-0418">Kinase</keyword>
<dbReference type="GO" id="GO:0004673">
    <property type="term" value="F:protein histidine kinase activity"/>
    <property type="evidence" value="ECO:0007669"/>
    <property type="project" value="UniProtKB-EC"/>
</dbReference>
<dbReference type="InterPro" id="IPR050736">
    <property type="entry name" value="Sensor_HK_Regulatory"/>
</dbReference>
<dbReference type="PROSITE" id="PS50109">
    <property type="entry name" value="HIS_KIN"/>
    <property type="match status" value="1"/>
</dbReference>
<evidence type="ECO:0000256" key="8">
    <source>
        <dbReference type="SAM" id="MobiDB-lite"/>
    </source>
</evidence>
<dbReference type="Pfam" id="PF00512">
    <property type="entry name" value="HisKA"/>
    <property type="match status" value="1"/>
</dbReference>
<dbReference type="RefSeq" id="WP_349805756.1">
    <property type="nucleotide sequence ID" value="NZ_JBEGDP010000045.1"/>
</dbReference>
<evidence type="ECO:0000313" key="14">
    <source>
        <dbReference type="Proteomes" id="UP001482520"/>
    </source>
</evidence>
<dbReference type="InterPro" id="IPR036890">
    <property type="entry name" value="HATPase_C_sf"/>
</dbReference>
<feature type="transmembrane region" description="Helical" evidence="9">
    <location>
        <begin position="279"/>
        <end position="298"/>
    </location>
</feature>
<dbReference type="PANTHER" id="PTHR43711">
    <property type="entry name" value="TWO-COMPONENT HISTIDINE KINASE"/>
    <property type="match status" value="1"/>
</dbReference>
<dbReference type="CDD" id="cd00075">
    <property type="entry name" value="HATPase"/>
    <property type="match status" value="1"/>
</dbReference>
<evidence type="ECO:0000256" key="7">
    <source>
        <dbReference type="ARBA" id="ARBA00023012"/>
    </source>
</evidence>
<comment type="caution">
    <text evidence="13">The sequence shown here is derived from an EMBL/GenBank/DDBJ whole genome shotgun (WGS) entry which is preliminary data.</text>
</comment>
<evidence type="ECO:0000313" key="13">
    <source>
        <dbReference type="EMBL" id="MEQ7849531.1"/>
    </source>
</evidence>
<keyword evidence="5 13" id="KW-0808">Transferase</keyword>
<reference evidence="13 14" key="1">
    <citation type="submission" date="2024-02" db="EMBL/GenBank/DDBJ databases">
        <title>Full genome sequence of Nocardioides kribbensis.</title>
        <authorList>
            <person name="Poletto B.L."/>
            <person name="Silva G."/>
            <person name="Galante D."/>
            <person name="Campos K.R."/>
            <person name="Santos M.B.N."/>
            <person name="Sacchi C.T."/>
        </authorList>
    </citation>
    <scope>NUCLEOTIDE SEQUENCE [LARGE SCALE GENOMIC DNA]</scope>
    <source>
        <strain evidence="13 14">O4R</strain>
    </source>
</reference>
<dbReference type="SUPFAM" id="SSF55874">
    <property type="entry name" value="ATPase domain of HSP90 chaperone/DNA topoisomerase II/histidine kinase"/>
    <property type="match status" value="1"/>
</dbReference>
<keyword evidence="14" id="KW-1185">Reference proteome</keyword>
<dbReference type="InterPro" id="IPR005467">
    <property type="entry name" value="His_kinase_dom"/>
</dbReference>
<dbReference type="SUPFAM" id="SSF55785">
    <property type="entry name" value="PYP-like sensor domain (PAS domain)"/>
    <property type="match status" value="1"/>
</dbReference>
<dbReference type="Gene3D" id="1.10.287.130">
    <property type="match status" value="1"/>
</dbReference>
<dbReference type="InterPro" id="IPR004358">
    <property type="entry name" value="Sig_transdc_His_kin-like_C"/>
</dbReference>
<proteinExistence type="predicted"/>
<dbReference type="EC" id="2.7.13.3" evidence="3"/>
<dbReference type="InterPro" id="IPR003594">
    <property type="entry name" value="HATPase_dom"/>
</dbReference>
<dbReference type="InterPro" id="IPR000014">
    <property type="entry name" value="PAS"/>
</dbReference>
<evidence type="ECO:0000259" key="11">
    <source>
        <dbReference type="PROSITE" id="PS50112"/>
    </source>
</evidence>
<feature type="compositionally biased region" description="Low complexity" evidence="8">
    <location>
        <begin position="706"/>
        <end position="716"/>
    </location>
</feature>
<keyword evidence="4" id="KW-0597">Phosphoprotein</keyword>
<dbReference type="PROSITE" id="PS50113">
    <property type="entry name" value="PAC"/>
    <property type="match status" value="1"/>
</dbReference>
<dbReference type="CDD" id="cd00130">
    <property type="entry name" value="PAS"/>
    <property type="match status" value="1"/>
</dbReference>
<dbReference type="Gene3D" id="3.30.565.10">
    <property type="entry name" value="Histidine kinase-like ATPase, C-terminal domain"/>
    <property type="match status" value="1"/>
</dbReference>
<dbReference type="PROSITE" id="PS50112">
    <property type="entry name" value="PAS"/>
    <property type="match status" value="1"/>
</dbReference>
<feature type="domain" description="Histidine kinase" evidence="10">
    <location>
        <begin position="474"/>
        <end position="693"/>
    </location>
</feature>
<dbReference type="SMART" id="SM00387">
    <property type="entry name" value="HATPase_c"/>
    <property type="match status" value="1"/>
</dbReference>